<sequence length="107" mass="12527">MNLNPLKFFQKNTANKIKYHIENNNLGEASSLLAKKFTAIKTCQKKLRVKLSQNNKEKDEQKLKAALKTQKERYARYLNLHKSYSKAYTAKIREDLYKRLQTSSTSV</sequence>
<accession>A0A249DYW9</accession>
<dbReference type="Proteomes" id="UP000216438">
    <property type="component" value="Chromosome"/>
</dbReference>
<evidence type="ECO:0000313" key="2">
    <source>
        <dbReference type="Proteomes" id="UP000216438"/>
    </source>
</evidence>
<gene>
    <name evidence="1" type="ORF">BA171_02280</name>
</gene>
<dbReference type="RefSeq" id="WP_046493493.1">
    <property type="nucleotide sequence ID" value="NZ_CP016303.1"/>
</dbReference>
<organism evidence="1 2">
    <name type="scientific">Candidatus Hamiltonella defensa</name>
    <name type="common">Bemisia tabaci</name>
    <dbReference type="NCBI Taxonomy" id="672795"/>
    <lineage>
        <taxon>Bacteria</taxon>
        <taxon>Pseudomonadati</taxon>
        <taxon>Pseudomonadota</taxon>
        <taxon>Gammaproteobacteria</taxon>
        <taxon>Enterobacterales</taxon>
        <taxon>Enterobacteriaceae</taxon>
        <taxon>aphid secondary symbionts</taxon>
        <taxon>Candidatus Williamhamiltonella</taxon>
    </lineage>
</organism>
<reference evidence="2" key="1">
    <citation type="submission" date="2016-06" db="EMBL/GenBank/DDBJ databases">
        <authorList>
            <person name="Chen W."/>
            <person name="Hasegawa D.K."/>
        </authorList>
    </citation>
    <scope>NUCLEOTIDE SEQUENCE [LARGE SCALE GENOMIC DNA]</scope>
    <source>
        <strain evidence="2">MEAM1</strain>
    </source>
</reference>
<name>A0A249DYW9_9ENTR</name>
<evidence type="ECO:0000313" key="1">
    <source>
        <dbReference type="EMBL" id="ASX25982.1"/>
    </source>
</evidence>
<reference evidence="1 2" key="2">
    <citation type="submission" date="2017-09" db="EMBL/GenBank/DDBJ databases">
        <title>The genome of whitefly Bemisia tabaci, a global crop pest, provides novel insights into virus transmission, host adaptation and insecticide resistance.</title>
        <authorList>
            <person name="Kaur N."/>
            <person name="Kliot A."/>
            <person name="Pinheiro P.V."/>
            <person name="Luan J."/>
            <person name="Zheng Y."/>
            <person name="Liu W."/>
            <person name="Sun H."/>
            <person name="Yang X."/>
            <person name="Xu Y."/>
            <person name="Luo Y."/>
            <person name="Kruse A."/>
            <person name="Fisher T.W."/>
            <person name="Nelson D.R."/>
            <person name="Elimelech M."/>
            <person name="MacCoss M."/>
            <person name="Johnson R."/>
            <person name="Cohen E."/>
            <person name="Hunter W.B."/>
            <person name="Brown J.K."/>
            <person name="Jander G."/>
            <person name="Cilia M."/>
            <person name="Douglas A.E."/>
            <person name="Ghanim M."/>
            <person name="Simmons A.M."/>
            <person name="Wintermantel W.M."/>
            <person name="Ling K.-S."/>
            <person name="Fei Z."/>
        </authorList>
    </citation>
    <scope>NUCLEOTIDE SEQUENCE [LARGE SCALE GENOMIC DNA]</scope>
    <source>
        <strain evidence="1 2">MEAM1</strain>
    </source>
</reference>
<proteinExistence type="predicted"/>
<dbReference type="EMBL" id="CP016303">
    <property type="protein sequence ID" value="ASX25982.1"/>
    <property type="molecule type" value="Genomic_DNA"/>
</dbReference>
<dbReference type="AlphaFoldDB" id="A0A249DYW9"/>
<protein>
    <submittedName>
        <fullName evidence="1">Uncharacterized protein</fullName>
    </submittedName>
</protein>